<evidence type="ECO:0000256" key="2">
    <source>
        <dbReference type="ARBA" id="ARBA00010876"/>
    </source>
</evidence>
<evidence type="ECO:0000256" key="4">
    <source>
        <dbReference type="ARBA" id="ARBA00031870"/>
    </source>
</evidence>
<dbReference type="PANTHER" id="PTHR21600">
    <property type="entry name" value="MITOCHONDRIAL RNA PSEUDOURIDINE SYNTHASE"/>
    <property type="match status" value="1"/>
</dbReference>
<dbReference type="AlphaFoldDB" id="A0A1H0Q7Q8"/>
<dbReference type="InterPro" id="IPR020103">
    <property type="entry name" value="PsdUridine_synth_cat_dom_sf"/>
</dbReference>
<dbReference type="InterPro" id="IPR006224">
    <property type="entry name" value="PsdUridine_synth_RluA-like_CS"/>
</dbReference>
<dbReference type="GO" id="GO:0140098">
    <property type="term" value="F:catalytic activity, acting on RNA"/>
    <property type="evidence" value="ECO:0007669"/>
    <property type="project" value="UniProtKB-ARBA"/>
</dbReference>
<accession>A0A1H0Q7Q8</accession>
<evidence type="ECO:0000256" key="1">
    <source>
        <dbReference type="ARBA" id="ARBA00000073"/>
    </source>
</evidence>
<evidence type="ECO:0000313" key="7">
    <source>
        <dbReference type="EMBL" id="SDP13411.1"/>
    </source>
</evidence>
<gene>
    <name evidence="7" type="ORF">SAMN05216347_1069</name>
</gene>
<dbReference type="PROSITE" id="PS01129">
    <property type="entry name" value="PSI_RLU"/>
    <property type="match status" value="1"/>
</dbReference>
<feature type="domain" description="Pseudouridine synthase RsuA/RluA-like" evidence="6">
    <location>
        <begin position="102"/>
        <end position="248"/>
    </location>
</feature>
<dbReference type="CDD" id="cd02869">
    <property type="entry name" value="PseudoU_synth_RluA_like"/>
    <property type="match status" value="1"/>
</dbReference>
<comment type="similarity">
    <text evidence="2">Belongs to the pseudouridine synthase RluA family.</text>
</comment>
<dbReference type="Gene3D" id="3.30.2350.10">
    <property type="entry name" value="Pseudouridine synthase"/>
    <property type="match status" value="1"/>
</dbReference>
<dbReference type="PANTHER" id="PTHR21600:SF44">
    <property type="entry name" value="RIBOSOMAL LARGE SUBUNIT PSEUDOURIDINE SYNTHASE D"/>
    <property type="match status" value="1"/>
</dbReference>
<dbReference type="EMBL" id="FNJK01000006">
    <property type="protein sequence ID" value="SDP13411.1"/>
    <property type="molecule type" value="Genomic_DNA"/>
</dbReference>
<dbReference type="Proteomes" id="UP000183816">
    <property type="component" value="Unassembled WGS sequence"/>
</dbReference>
<evidence type="ECO:0000256" key="5">
    <source>
        <dbReference type="ARBA" id="ARBA00033164"/>
    </source>
</evidence>
<dbReference type="InterPro" id="IPR050188">
    <property type="entry name" value="RluA_PseudoU_synthase"/>
</dbReference>
<name>A0A1H0Q7Q8_STREI</name>
<dbReference type="InterPro" id="IPR006145">
    <property type="entry name" value="PsdUridine_synth_RsuA/RluA"/>
</dbReference>
<evidence type="ECO:0000259" key="6">
    <source>
        <dbReference type="Pfam" id="PF00849"/>
    </source>
</evidence>
<dbReference type="SUPFAM" id="SSF55120">
    <property type="entry name" value="Pseudouridine synthase"/>
    <property type="match status" value="1"/>
</dbReference>
<evidence type="ECO:0000313" key="8">
    <source>
        <dbReference type="Proteomes" id="UP000183816"/>
    </source>
</evidence>
<comment type="catalytic activity">
    <reaction evidence="1">
        <text>a uridine in RNA = a pseudouridine in RNA</text>
        <dbReference type="Rhea" id="RHEA:48348"/>
        <dbReference type="Rhea" id="RHEA-COMP:12068"/>
        <dbReference type="Rhea" id="RHEA-COMP:12069"/>
        <dbReference type="ChEBI" id="CHEBI:65314"/>
        <dbReference type="ChEBI" id="CHEBI:65315"/>
    </reaction>
</comment>
<dbReference type="GO" id="GO:0000455">
    <property type="term" value="P:enzyme-directed rRNA pseudouridine synthesis"/>
    <property type="evidence" value="ECO:0007669"/>
    <property type="project" value="TreeGrafter"/>
</dbReference>
<protein>
    <recommendedName>
        <fullName evidence="4">RNA pseudouridylate synthase</fullName>
    </recommendedName>
    <alternativeName>
        <fullName evidence="5">RNA-uridine isomerase</fullName>
    </alternativeName>
</protein>
<organism evidence="7 8">
    <name type="scientific">Streptococcus equinus</name>
    <name type="common">Streptococcus bovis</name>
    <dbReference type="NCBI Taxonomy" id="1335"/>
    <lineage>
        <taxon>Bacteria</taxon>
        <taxon>Bacillati</taxon>
        <taxon>Bacillota</taxon>
        <taxon>Bacilli</taxon>
        <taxon>Lactobacillales</taxon>
        <taxon>Streptococcaceae</taxon>
        <taxon>Streptococcus</taxon>
    </lineage>
</organism>
<sequence>MVRFYLHSCYNNIMTLSFTLKNPYPDCTVKELLEEHLLIPRKIRHFLRTKKHLLINGESINWQSLVKTGDKIHLIFDDEDYPQKEIPFGQADLVDCLYQDEHLIIVNKPEGMKTHGNEPNEIALLNHVSAYVGQTCYVIHRLDMETSGAVMFAKNPFVLPILNRLLENKDISREYWALAQGKFEPKHQVFQDKIGRDRHDRRKRVVDRRNGQTALTIVDRLKVFPKGSLVKCRLKTGRTHQIRVHLSAHGHAIIGDPLYSNTPAKRLMLHSHKLSFTHPFTLEKISVEAKSKTFEAGLH</sequence>
<keyword evidence="3" id="KW-0413">Isomerase</keyword>
<dbReference type="GO" id="GO:0009982">
    <property type="term" value="F:pseudouridine synthase activity"/>
    <property type="evidence" value="ECO:0007669"/>
    <property type="project" value="InterPro"/>
</dbReference>
<dbReference type="GO" id="GO:0003723">
    <property type="term" value="F:RNA binding"/>
    <property type="evidence" value="ECO:0007669"/>
    <property type="project" value="InterPro"/>
</dbReference>
<evidence type="ECO:0000256" key="3">
    <source>
        <dbReference type="ARBA" id="ARBA00023235"/>
    </source>
</evidence>
<proteinExistence type="inferred from homology"/>
<dbReference type="Pfam" id="PF00849">
    <property type="entry name" value="PseudoU_synth_2"/>
    <property type="match status" value="1"/>
</dbReference>
<reference evidence="7 8" key="1">
    <citation type="submission" date="2016-10" db="EMBL/GenBank/DDBJ databases">
        <authorList>
            <person name="de Groot N.N."/>
        </authorList>
    </citation>
    <scope>NUCLEOTIDE SEQUENCE [LARGE SCALE GENOMIC DNA]</scope>
    <source>
        <strain evidence="7 8">Sb04</strain>
    </source>
</reference>